<organism evidence="1 2">
    <name type="scientific">Pilimelia terevasa</name>
    <dbReference type="NCBI Taxonomy" id="53372"/>
    <lineage>
        <taxon>Bacteria</taxon>
        <taxon>Bacillati</taxon>
        <taxon>Actinomycetota</taxon>
        <taxon>Actinomycetes</taxon>
        <taxon>Micromonosporales</taxon>
        <taxon>Micromonosporaceae</taxon>
        <taxon>Pilimelia</taxon>
    </lineage>
</organism>
<proteinExistence type="predicted"/>
<dbReference type="EMBL" id="BMQC01000027">
    <property type="protein sequence ID" value="GGK43791.1"/>
    <property type="molecule type" value="Genomic_DNA"/>
</dbReference>
<evidence type="ECO:0000313" key="1">
    <source>
        <dbReference type="EMBL" id="GGK43791.1"/>
    </source>
</evidence>
<dbReference type="Gene3D" id="3.40.50.150">
    <property type="entry name" value="Vaccinia Virus protein VP39"/>
    <property type="match status" value="2"/>
</dbReference>
<keyword evidence="2" id="KW-1185">Reference proteome</keyword>
<dbReference type="RefSeq" id="WP_189115985.1">
    <property type="nucleotide sequence ID" value="NZ_BMQC01000027.1"/>
</dbReference>
<keyword evidence="1" id="KW-0489">Methyltransferase</keyword>
<dbReference type="PROSITE" id="PS00092">
    <property type="entry name" value="N6_MTASE"/>
    <property type="match status" value="1"/>
</dbReference>
<evidence type="ECO:0000313" key="2">
    <source>
        <dbReference type="Proteomes" id="UP000662200"/>
    </source>
</evidence>
<dbReference type="SUPFAM" id="SSF53335">
    <property type="entry name" value="S-adenosyl-L-methionine-dependent methyltransferases"/>
    <property type="match status" value="1"/>
</dbReference>
<dbReference type="GO" id="GO:0008168">
    <property type="term" value="F:methyltransferase activity"/>
    <property type="evidence" value="ECO:0007669"/>
    <property type="project" value="UniProtKB-KW"/>
</dbReference>
<dbReference type="InterPro" id="IPR002052">
    <property type="entry name" value="DNA_methylase_N6_adenine_CS"/>
</dbReference>
<dbReference type="AlphaFoldDB" id="A0A8J3BV23"/>
<protein>
    <submittedName>
        <fullName evidence="1">DNA methylase</fullName>
    </submittedName>
</protein>
<gene>
    <name evidence="1" type="ORF">GCM10010124_40760</name>
</gene>
<reference evidence="1" key="2">
    <citation type="submission" date="2020-09" db="EMBL/GenBank/DDBJ databases">
        <authorList>
            <person name="Sun Q."/>
            <person name="Ohkuma M."/>
        </authorList>
    </citation>
    <scope>NUCLEOTIDE SEQUENCE</scope>
    <source>
        <strain evidence="1">JCM 3091</strain>
    </source>
</reference>
<keyword evidence="1" id="KW-0808">Transferase</keyword>
<reference evidence="1" key="1">
    <citation type="journal article" date="2014" name="Int. J. Syst. Evol. Microbiol.">
        <title>Complete genome sequence of Corynebacterium casei LMG S-19264T (=DSM 44701T), isolated from a smear-ripened cheese.</title>
        <authorList>
            <consortium name="US DOE Joint Genome Institute (JGI-PGF)"/>
            <person name="Walter F."/>
            <person name="Albersmeier A."/>
            <person name="Kalinowski J."/>
            <person name="Ruckert C."/>
        </authorList>
    </citation>
    <scope>NUCLEOTIDE SEQUENCE</scope>
    <source>
        <strain evidence="1">JCM 3091</strain>
    </source>
</reference>
<dbReference type="InterPro" id="IPR029063">
    <property type="entry name" value="SAM-dependent_MTases_sf"/>
</dbReference>
<sequence length="694" mass="75338">MTSVVPARTSLESTFPAAMLSAVGTKESWRKEVHRPATSTHKWWAKRLGTVFRGILTSAITPEGDDAASAYGSAAELAGAVVLDPFSGSGVTGVEVLKLGGRAVCFDINPVATLVQRQAMQSWDMQRLTTAYAAVEASCRGEIDRLHRTEDGRTALYYFWVATVGCPDCSDRVRLFDSPVFSKNAYPKRVPKAQIVCPECLAVQESRYDFETATCPNGHVITQRGAVRGQVATCRHGHSFKALSALNGSPPAYEMYAKMIANRDGSKVYEAITDWDRDLYNECVGLLAGLPDTAVLPRGELAHGNNTDQALKWNFRRWRDFFNARQLVSLSMIATAIRDLPGSGAEREALCALFSGTLEFNNLFTSFKGEGTGAVRHMFGHHILKPERTPLEAHPWGTPQSSGAFSTLYKSRLQRAHLYKAEPADLVDVGTDINRVTGLSRPLAATIVDSWESFSATTGQAAYVATRNSAITDLPAASVDLIVTDPPYMDNVHYAELADFFHAWLQVMQPYEGYAQTFTTRRLGEVQNADSAEFGKAIEAVWAECARVLKPDGLLAFTFHQARISGWVQVVESLRRASFVVTAVQPVKGEMMTSIVKAGAREPSNLDSVVVCRRVVDGATNPNRSIEESLATAQKSLAVLRDDGIDVGAGDVRSVVRGTLLAYLASVGTSLDDAVTAQVDDLATETITALLAPA</sequence>
<dbReference type="Proteomes" id="UP000662200">
    <property type="component" value="Unassembled WGS sequence"/>
</dbReference>
<dbReference type="GO" id="GO:0003676">
    <property type="term" value="F:nucleic acid binding"/>
    <property type="evidence" value="ECO:0007669"/>
    <property type="project" value="InterPro"/>
</dbReference>
<name>A0A8J3BV23_9ACTN</name>
<dbReference type="GO" id="GO:0032259">
    <property type="term" value="P:methylation"/>
    <property type="evidence" value="ECO:0007669"/>
    <property type="project" value="UniProtKB-KW"/>
</dbReference>
<comment type="caution">
    <text evidence="1">The sequence shown here is derived from an EMBL/GenBank/DDBJ whole genome shotgun (WGS) entry which is preliminary data.</text>
</comment>
<accession>A0A8J3BV23</accession>